<dbReference type="Proteomes" id="UP000076623">
    <property type="component" value="Chromosome"/>
</dbReference>
<feature type="domain" description="GGDEF" evidence="1">
    <location>
        <begin position="193"/>
        <end position="316"/>
    </location>
</feature>
<dbReference type="KEGG" id="fpn:ABE65_007115"/>
<name>A0A160ILT6_9BACL</name>
<dbReference type="EMBL" id="CP015378">
    <property type="protein sequence ID" value="ANC76580.1"/>
    <property type="molecule type" value="Genomic_DNA"/>
</dbReference>
<evidence type="ECO:0000313" key="3">
    <source>
        <dbReference type="Proteomes" id="UP000076623"/>
    </source>
</evidence>
<evidence type="ECO:0000259" key="1">
    <source>
        <dbReference type="PROSITE" id="PS50887"/>
    </source>
</evidence>
<dbReference type="NCBIfam" id="TIGR00254">
    <property type="entry name" value="GGDEF"/>
    <property type="match status" value="1"/>
</dbReference>
<dbReference type="RefSeq" id="WP_066392913.1">
    <property type="nucleotide sequence ID" value="NZ_CP015378.1"/>
</dbReference>
<dbReference type="CDD" id="cd01949">
    <property type="entry name" value="GGDEF"/>
    <property type="match status" value="1"/>
</dbReference>
<dbReference type="PANTHER" id="PTHR45138">
    <property type="entry name" value="REGULATORY COMPONENTS OF SENSORY TRANSDUCTION SYSTEM"/>
    <property type="match status" value="1"/>
</dbReference>
<dbReference type="AlphaFoldDB" id="A0A160ILT6"/>
<dbReference type="Gene3D" id="3.30.70.270">
    <property type="match status" value="1"/>
</dbReference>
<sequence length="316" mass="37069">MENFQLDLRALKKNLLPEFMKSIPDMIQTHKEHLRKNEDFHTFLNGFVEQYEKVLEKFLRGIVHAVFLEEDRFESFLKQGEQKAFSSGIHFLKHQRIPHQALACFTTSISESVLLEVKKAMINEPLVIQLFMLDRWNRISHRAVTGFLSGFSSQQFKDLKEISIRDPLTNLYNRRYFYDCLEKELNKAHRLKLPLTLVMFDINNFKCINDELGHHAGDEILQQIAELSKRLKLFSGFRFGGDEFVFLLPGITEDEAYILIEKLESQLIVWNESISLAYGAIELLADACENIDYYLQLADERMYTNKRARSENKSFI</sequence>
<organism evidence="2 3">
    <name type="scientific">Fictibacillus phosphorivorans</name>
    <dbReference type="NCBI Taxonomy" id="1221500"/>
    <lineage>
        <taxon>Bacteria</taxon>
        <taxon>Bacillati</taxon>
        <taxon>Bacillota</taxon>
        <taxon>Bacilli</taxon>
        <taxon>Bacillales</taxon>
        <taxon>Fictibacillaceae</taxon>
        <taxon>Fictibacillus</taxon>
    </lineage>
</organism>
<dbReference type="Pfam" id="PF00990">
    <property type="entry name" value="GGDEF"/>
    <property type="match status" value="1"/>
</dbReference>
<dbReference type="GO" id="GO:1902201">
    <property type="term" value="P:negative regulation of bacterial-type flagellum-dependent cell motility"/>
    <property type="evidence" value="ECO:0007669"/>
    <property type="project" value="TreeGrafter"/>
</dbReference>
<dbReference type="SUPFAM" id="SSF55073">
    <property type="entry name" value="Nucleotide cyclase"/>
    <property type="match status" value="1"/>
</dbReference>
<reference evidence="2 3" key="1">
    <citation type="submission" date="2016-04" db="EMBL/GenBank/DDBJ databases">
        <title>Complete genome sequence of Fictibacillus phosphorivorans G25-29, a strain toxic to nematodes.</title>
        <authorList>
            <person name="Zheng Z."/>
        </authorList>
    </citation>
    <scope>NUCLEOTIDE SEQUENCE [LARGE SCALE GENOMIC DNA]</scope>
    <source>
        <strain evidence="2 3">G25-29</strain>
    </source>
</reference>
<protein>
    <recommendedName>
        <fullName evidence="1">GGDEF domain-containing protein</fullName>
    </recommendedName>
</protein>
<dbReference type="InterPro" id="IPR000160">
    <property type="entry name" value="GGDEF_dom"/>
</dbReference>
<dbReference type="PANTHER" id="PTHR45138:SF6">
    <property type="entry name" value="DIGUANYLATE CYCLASE DGCN"/>
    <property type="match status" value="1"/>
</dbReference>
<proteinExistence type="predicted"/>
<evidence type="ECO:0000313" key="2">
    <source>
        <dbReference type="EMBL" id="ANC76580.1"/>
    </source>
</evidence>
<keyword evidence="3" id="KW-1185">Reference proteome</keyword>
<dbReference type="GO" id="GO:0052621">
    <property type="term" value="F:diguanylate cyclase activity"/>
    <property type="evidence" value="ECO:0007669"/>
    <property type="project" value="TreeGrafter"/>
</dbReference>
<gene>
    <name evidence="2" type="ORF">ABE65_007115</name>
</gene>
<dbReference type="InterPro" id="IPR043128">
    <property type="entry name" value="Rev_trsase/Diguanyl_cyclase"/>
</dbReference>
<dbReference type="PROSITE" id="PS50887">
    <property type="entry name" value="GGDEF"/>
    <property type="match status" value="1"/>
</dbReference>
<dbReference type="InterPro" id="IPR029787">
    <property type="entry name" value="Nucleotide_cyclase"/>
</dbReference>
<dbReference type="InterPro" id="IPR050469">
    <property type="entry name" value="Diguanylate_Cyclase"/>
</dbReference>
<dbReference type="SMART" id="SM00267">
    <property type="entry name" value="GGDEF"/>
    <property type="match status" value="1"/>
</dbReference>
<accession>A0A160ILT6</accession>
<dbReference type="GO" id="GO:0005886">
    <property type="term" value="C:plasma membrane"/>
    <property type="evidence" value="ECO:0007669"/>
    <property type="project" value="TreeGrafter"/>
</dbReference>
<dbReference type="STRING" id="1221500.ABE65_007115"/>
<dbReference type="GO" id="GO:0043709">
    <property type="term" value="P:cell adhesion involved in single-species biofilm formation"/>
    <property type="evidence" value="ECO:0007669"/>
    <property type="project" value="TreeGrafter"/>
</dbReference>